<evidence type="ECO:0000256" key="10">
    <source>
        <dbReference type="SAM" id="Phobius"/>
    </source>
</evidence>
<keyword evidence="14" id="KW-1185">Reference proteome</keyword>
<dbReference type="AlphaFoldDB" id="A0AAE1MKK5"/>
<dbReference type="SMART" id="SM00499">
    <property type="entry name" value="AAI"/>
    <property type="match status" value="1"/>
</dbReference>
<evidence type="ECO:0000256" key="9">
    <source>
        <dbReference type="SAM" id="MobiDB-lite"/>
    </source>
</evidence>
<evidence type="ECO:0000256" key="11">
    <source>
        <dbReference type="SAM" id="SignalP"/>
    </source>
</evidence>
<feature type="domain" description="Bifunctional inhibitor/plant lipid transfer protein/seed storage helical" evidence="12">
    <location>
        <begin position="37"/>
        <end position="115"/>
    </location>
</feature>
<reference evidence="13" key="1">
    <citation type="submission" date="2023-10" db="EMBL/GenBank/DDBJ databases">
        <title>Chromosome-level genome of the transformable northern wattle, Acacia crassicarpa.</title>
        <authorList>
            <person name="Massaro I."/>
            <person name="Sinha N.R."/>
            <person name="Poethig S."/>
            <person name="Leichty A.R."/>
        </authorList>
    </citation>
    <scope>NUCLEOTIDE SEQUENCE</scope>
    <source>
        <strain evidence="13">Acra3RX</strain>
        <tissue evidence="13">Leaf</tissue>
    </source>
</reference>
<keyword evidence="10" id="KW-1133">Transmembrane helix</keyword>
<dbReference type="GO" id="GO:0006869">
    <property type="term" value="P:lipid transport"/>
    <property type="evidence" value="ECO:0007669"/>
    <property type="project" value="InterPro"/>
</dbReference>
<proteinExistence type="inferred from homology"/>
<keyword evidence="4" id="KW-0336">GPI-anchor</keyword>
<dbReference type="EMBL" id="JAWXYG010000005">
    <property type="protein sequence ID" value="KAK4271237.1"/>
    <property type="molecule type" value="Genomic_DNA"/>
</dbReference>
<dbReference type="FunFam" id="1.10.110.10:FF:000001">
    <property type="entry name" value="Bifunctional inhibitor/lipid-transfer protein/seed storage 2S albumin superfamily protein"/>
    <property type="match status" value="1"/>
</dbReference>
<dbReference type="InterPro" id="IPR043325">
    <property type="entry name" value="LTSS"/>
</dbReference>
<keyword evidence="3" id="KW-1003">Cell membrane</keyword>
<dbReference type="GO" id="GO:0008289">
    <property type="term" value="F:lipid binding"/>
    <property type="evidence" value="ECO:0007669"/>
    <property type="project" value="InterPro"/>
</dbReference>
<evidence type="ECO:0000256" key="4">
    <source>
        <dbReference type="ARBA" id="ARBA00022622"/>
    </source>
</evidence>
<dbReference type="InterPro" id="IPR000528">
    <property type="entry name" value="Plant_nsLTP"/>
</dbReference>
<gene>
    <name evidence="13" type="ORF">QN277_019959</name>
</gene>
<keyword evidence="7" id="KW-0325">Glycoprotein</keyword>
<evidence type="ECO:0000256" key="1">
    <source>
        <dbReference type="ARBA" id="ARBA00004609"/>
    </source>
</evidence>
<dbReference type="GO" id="GO:0098552">
    <property type="term" value="C:side of membrane"/>
    <property type="evidence" value="ECO:0007669"/>
    <property type="project" value="UniProtKB-KW"/>
</dbReference>
<organism evidence="13 14">
    <name type="scientific">Acacia crassicarpa</name>
    <name type="common">northern wattle</name>
    <dbReference type="NCBI Taxonomy" id="499986"/>
    <lineage>
        <taxon>Eukaryota</taxon>
        <taxon>Viridiplantae</taxon>
        <taxon>Streptophyta</taxon>
        <taxon>Embryophyta</taxon>
        <taxon>Tracheophyta</taxon>
        <taxon>Spermatophyta</taxon>
        <taxon>Magnoliopsida</taxon>
        <taxon>eudicotyledons</taxon>
        <taxon>Gunneridae</taxon>
        <taxon>Pentapetalae</taxon>
        <taxon>rosids</taxon>
        <taxon>fabids</taxon>
        <taxon>Fabales</taxon>
        <taxon>Fabaceae</taxon>
        <taxon>Caesalpinioideae</taxon>
        <taxon>mimosoid clade</taxon>
        <taxon>Acacieae</taxon>
        <taxon>Acacia</taxon>
    </lineage>
</organism>
<protein>
    <recommendedName>
        <fullName evidence="12">Bifunctional inhibitor/plant lipid transfer protein/seed storage helical domain-containing protein</fullName>
    </recommendedName>
</protein>
<name>A0AAE1MKK5_9FABA</name>
<evidence type="ECO:0000256" key="3">
    <source>
        <dbReference type="ARBA" id="ARBA00022475"/>
    </source>
</evidence>
<comment type="subcellular location">
    <subcellularLocation>
        <location evidence="1">Cell membrane</location>
        <topology evidence="1">Lipid-anchor</topology>
        <topology evidence="1">GPI-anchor</topology>
    </subcellularLocation>
</comment>
<comment type="caution">
    <text evidence="13">The sequence shown here is derived from an EMBL/GenBank/DDBJ whole genome shotgun (WGS) entry which is preliminary data.</text>
</comment>
<dbReference type="Proteomes" id="UP001293593">
    <property type="component" value="Unassembled WGS sequence"/>
</dbReference>
<dbReference type="PRINTS" id="PR00382">
    <property type="entry name" value="LIPIDTRNSFER"/>
</dbReference>
<keyword evidence="10" id="KW-0812">Transmembrane</keyword>
<dbReference type="PANTHER" id="PTHR33044">
    <property type="entry name" value="BIFUNCTIONAL INHIBITOR/LIPID-TRANSFER PROTEIN/SEED STORAGE 2S ALBUMIN SUPERFAMILY PROTEIN-RELATED"/>
    <property type="match status" value="1"/>
</dbReference>
<evidence type="ECO:0000256" key="2">
    <source>
        <dbReference type="ARBA" id="ARBA00009748"/>
    </source>
</evidence>
<feature type="chain" id="PRO_5041907619" description="Bifunctional inhibitor/plant lipid transfer protein/seed storage helical domain-containing protein" evidence="11">
    <location>
        <begin position="23"/>
        <end position="186"/>
    </location>
</feature>
<dbReference type="SUPFAM" id="SSF47699">
    <property type="entry name" value="Bifunctional inhibitor/lipid-transfer protein/seed storage 2S albumin"/>
    <property type="match status" value="1"/>
</dbReference>
<dbReference type="InterPro" id="IPR016140">
    <property type="entry name" value="Bifunc_inhib/LTP/seed_store"/>
</dbReference>
<evidence type="ECO:0000256" key="7">
    <source>
        <dbReference type="ARBA" id="ARBA00023180"/>
    </source>
</evidence>
<dbReference type="Gene3D" id="1.10.110.10">
    <property type="entry name" value="Plant lipid-transfer and hydrophobic proteins"/>
    <property type="match status" value="1"/>
</dbReference>
<dbReference type="CDD" id="cd00010">
    <property type="entry name" value="AAI_LTSS"/>
    <property type="match status" value="1"/>
</dbReference>
<keyword evidence="5 11" id="KW-0732">Signal</keyword>
<accession>A0AAE1MKK5</accession>
<dbReference type="GO" id="GO:0005886">
    <property type="term" value="C:plasma membrane"/>
    <property type="evidence" value="ECO:0007669"/>
    <property type="project" value="UniProtKB-SubCell"/>
</dbReference>
<feature type="signal peptide" evidence="11">
    <location>
        <begin position="1"/>
        <end position="22"/>
    </location>
</feature>
<sequence>MAAKTFLILCLWAIWAVAVVHGASSSAHHAPSPSPDCSSLILNMADCLSFVSSGSTTMKPSGSCCSGFKTVLKTSPECICEAFKSSSQLGVSLNLTKAMTLPAACKLSAPSFSNCGLSVTPAGAPGMSPSSSATAPGMSGSETPSESPTGAAAPVASPGSSAPSSMVPISAGSLLVCILAAIFLVF</sequence>
<evidence type="ECO:0000256" key="8">
    <source>
        <dbReference type="ARBA" id="ARBA00023288"/>
    </source>
</evidence>
<evidence type="ECO:0000256" key="5">
    <source>
        <dbReference type="ARBA" id="ARBA00022729"/>
    </source>
</evidence>
<keyword evidence="8" id="KW-0449">Lipoprotein</keyword>
<dbReference type="Pfam" id="PF14368">
    <property type="entry name" value="LTP_2"/>
    <property type="match status" value="1"/>
</dbReference>
<dbReference type="InterPro" id="IPR036312">
    <property type="entry name" value="Bifun_inhib/LTP/seed_sf"/>
</dbReference>
<evidence type="ECO:0000313" key="13">
    <source>
        <dbReference type="EMBL" id="KAK4271237.1"/>
    </source>
</evidence>
<comment type="similarity">
    <text evidence="2">Belongs to the plant LTP family.</text>
</comment>
<keyword evidence="10" id="KW-0472">Membrane</keyword>
<evidence type="ECO:0000256" key="6">
    <source>
        <dbReference type="ARBA" id="ARBA00023157"/>
    </source>
</evidence>
<evidence type="ECO:0000259" key="12">
    <source>
        <dbReference type="SMART" id="SM00499"/>
    </source>
</evidence>
<evidence type="ECO:0000313" key="14">
    <source>
        <dbReference type="Proteomes" id="UP001293593"/>
    </source>
</evidence>
<feature type="transmembrane region" description="Helical" evidence="10">
    <location>
        <begin position="166"/>
        <end position="185"/>
    </location>
</feature>
<feature type="region of interest" description="Disordered" evidence="9">
    <location>
        <begin position="126"/>
        <end position="157"/>
    </location>
</feature>
<keyword evidence="6" id="KW-1015">Disulfide bond</keyword>